<feature type="region of interest" description="Disordered" evidence="1">
    <location>
        <begin position="250"/>
        <end position="403"/>
    </location>
</feature>
<dbReference type="Gene3D" id="3.40.50.150">
    <property type="entry name" value="Vaccinia Virus protein VP39"/>
    <property type="match status" value="1"/>
</dbReference>
<reference evidence="2 3" key="1">
    <citation type="journal article" date="2011" name="Cell">
        <title>Insight into structure and assembly of the nuclear pore complex by utilizing the genome of a eukaryotic thermophile.</title>
        <authorList>
            <person name="Amlacher S."/>
            <person name="Sarges P."/>
            <person name="Flemming D."/>
            <person name="van Noort V."/>
            <person name="Kunze R."/>
            <person name="Devos D.P."/>
            <person name="Arumugam M."/>
            <person name="Bork P."/>
            <person name="Hurt E."/>
        </authorList>
    </citation>
    <scope>NUCLEOTIDE SEQUENCE [LARGE SCALE GENOMIC DNA]</scope>
    <source>
        <strain evidence="3">DSM 1495 / CBS 144.50 / IMI 039719</strain>
    </source>
</reference>
<dbReference type="OMA" id="SADMTEY"/>
<feature type="compositionally biased region" description="Polar residues" evidence="1">
    <location>
        <begin position="298"/>
        <end position="331"/>
    </location>
</feature>
<evidence type="ECO:0000313" key="2">
    <source>
        <dbReference type="EMBL" id="EGS17492.1"/>
    </source>
</evidence>
<feature type="compositionally biased region" description="Polar residues" evidence="1">
    <location>
        <begin position="58"/>
        <end position="67"/>
    </location>
</feature>
<dbReference type="CDD" id="cd02440">
    <property type="entry name" value="AdoMet_MTases"/>
    <property type="match status" value="1"/>
</dbReference>
<organism evidence="3">
    <name type="scientific">Chaetomium thermophilum (strain DSM 1495 / CBS 144.50 / IMI 039719)</name>
    <name type="common">Thermochaetoides thermophila</name>
    <dbReference type="NCBI Taxonomy" id="759272"/>
    <lineage>
        <taxon>Eukaryota</taxon>
        <taxon>Fungi</taxon>
        <taxon>Dikarya</taxon>
        <taxon>Ascomycota</taxon>
        <taxon>Pezizomycotina</taxon>
        <taxon>Sordariomycetes</taxon>
        <taxon>Sordariomycetidae</taxon>
        <taxon>Sordariales</taxon>
        <taxon>Chaetomiaceae</taxon>
        <taxon>Thermochaetoides</taxon>
    </lineage>
</organism>
<protein>
    <recommendedName>
        <fullName evidence="4">Methyltransferase type 11 domain-containing protein</fullName>
    </recommendedName>
</protein>
<feature type="compositionally biased region" description="Low complexity" evidence="1">
    <location>
        <begin position="437"/>
        <end position="447"/>
    </location>
</feature>
<dbReference type="HOGENOM" id="CLU_002714_0_0_1"/>
<dbReference type="GeneID" id="18260858"/>
<dbReference type="STRING" id="759272.G0SH03"/>
<feature type="compositionally biased region" description="Low complexity" evidence="1">
    <location>
        <begin position="86"/>
        <end position="95"/>
    </location>
</feature>
<feature type="compositionally biased region" description="Polar residues" evidence="1">
    <location>
        <begin position="359"/>
        <end position="373"/>
    </location>
</feature>
<dbReference type="EMBL" id="GL988047">
    <property type="protein sequence ID" value="EGS17492.1"/>
    <property type="molecule type" value="Genomic_DNA"/>
</dbReference>
<dbReference type="Proteomes" id="UP000008066">
    <property type="component" value="Unassembled WGS sequence"/>
</dbReference>
<feature type="compositionally biased region" description="Basic and acidic residues" evidence="1">
    <location>
        <begin position="834"/>
        <end position="848"/>
    </location>
</feature>
<dbReference type="RefSeq" id="XP_006697110.1">
    <property type="nucleotide sequence ID" value="XM_006697047.1"/>
</dbReference>
<evidence type="ECO:0008006" key="4">
    <source>
        <dbReference type="Google" id="ProtNLM"/>
    </source>
</evidence>
<evidence type="ECO:0000256" key="1">
    <source>
        <dbReference type="SAM" id="MobiDB-lite"/>
    </source>
</evidence>
<feature type="region of interest" description="Disordered" evidence="1">
    <location>
        <begin position="542"/>
        <end position="578"/>
    </location>
</feature>
<feature type="compositionally biased region" description="Polar residues" evidence="1">
    <location>
        <begin position="255"/>
        <end position="279"/>
    </location>
</feature>
<dbReference type="eggNOG" id="ENOG502QVZH">
    <property type="taxonomic scope" value="Eukaryota"/>
</dbReference>
<dbReference type="KEGG" id="cthr:CTHT_0068200"/>
<accession>G0SH03</accession>
<feature type="region of interest" description="Disordered" evidence="1">
    <location>
        <begin position="40"/>
        <end position="139"/>
    </location>
</feature>
<sequence length="936" mass="101882">MSSQDSSSSNQSLDKFLKERMAPVIIAGGEVIENRNLSMELSRTESNRSSVFRRPSVESRNSSQVSLASREVPKRTLWPSPFPRNSGQSSSLSARRPSESSESDFPGKKPTIALRRSIQRLKSGKQDSPKIPKPIITTTPVMSPPLTSLDASILSNDSLAEPSMIPNAVSSASTDLSAPKKLIKKARTPRCWNLFGRSQAEKDESAPKTVTATVKVVPSKPVAFYTILDGSEQDDNESLDVEEVLREAKVIPDTLGQNGSRRPPVVQNSTTAASPSTAQPVFEPATRVGRAATVPETIPNQRLASTSQADPLPASEQQPTSTDTTKVTSRPSRLPQIGRIPKVGSTKTTLTSPKSSSSRQITRLSTLKTSPKPVTQDDSKGKEPSVPSQTMTHPDDDGRVFKDPSNISALIHCIPRYSPPIPRQPAQEFLSFSPPQDSTTTTASSDSSCAFPNYANAIGIVPESHAPLTEDEIWDEYNDLLGEDTIQFSAMEGPSVPKPLRLERDKAKEIEPSLESPTLSPPPLGSLVEVLRSSSVRGSDVLQQATRGVNGERISALPTSIPESGNLATTDDSNPEAEPNQEIISLEKQVRLSDASGSSQGSDDSSPLAQVNLRVGSMTVSKWLTFGHVLFSPVRDELIPVSGSLNRPSILVIDGLGNDDWSFYAAETYPAATFFNLSPRAPLPAEYRTESSFPLTPPNHHQVQYLSYRDKFPFGANSFTAVVFRFPAAAPESHYRNIISEARRVLQPGGYIELSILDVDLNQMGNRCRRAVRRLKERIHITSPDISLAPASDLILRLMGRRGFIDIKSCRVGVPVASSIAKSLSGTNSSDPNKSVEEKKKYKDKRSLPEMMDDESPVADESIAKSVAKVGRWWYTRCYESAAGVGIDGDDNEQPSYRSMWSDKALLAECEQWGTSLKLMVCHARVPEGPARVASI</sequence>
<feature type="compositionally biased region" description="Polar residues" evidence="1">
    <location>
        <begin position="557"/>
        <end position="572"/>
    </location>
</feature>
<feature type="compositionally biased region" description="Basic and acidic residues" evidence="1">
    <location>
        <begin position="393"/>
        <end position="402"/>
    </location>
</feature>
<evidence type="ECO:0000313" key="3">
    <source>
        <dbReference type="Proteomes" id="UP000008066"/>
    </source>
</evidence>
<dbReference type="OrthoDB" id="5382952at2759"/>
<name>G0SH03_CHATD</name>
<feature type="region of interest" description="Disordered" evidence="1">
    <location>
        <begin position="416"/>
        <end position="447"/>
    </location>
</feature>
<dbReference type="InterPro" id="IPR029063">
    <property type="entry name" value="SAM-dependent_MTases_sf"/>
</dbReference>
<keyword evidence="3" id="KW-1185">Reference proteome</keyword>
<dbReference type="SUPFAM" id="SSF53335">
    <property type="entry name" value="S-adenosyl-L-methionine-dependent methyltransferases"/>
    <property type="match status" value="1"/>
</dbReference>
<feature type="compositionally biased region" description="Low complexity" evidence="1">
    <location>
        <begin position="345"/>
        <end position="358"/>
    </location>
</feature>
<proteinExistence type="predicted"/>
<dbReference type="AlphaFoldDB" id="G0SH03"/>
<feature type="compositionally biased region" description="Polar residues" evidence="1">
    <location>
        <begin position="823"/>
        <end position="833"/>
    </location>
</feature>
<feature type="region of interest" description="Disordered" evidence="1">
    <location>
        <begin position="823"/>
        <end position="857"/>
    </location>
</feature>
<gene>
    <name evidence="2" type="ORF">CTHT_0068200</name>
</gene>